<accession>A0ABS4GJX0</accession>
<dbReference type="EMBL" id="JAGGKT010000001">
    <property type="protein sequence ID" value="MBP1930397.1"/>
    <property type="molecule type" value="Genomic_DNA"/>
</dbReference>
<evidence type="ECO:0000313" key="2">
    <source>
        <dbReference type="EMBL" id="MBP1930397.1"/>
    </source>
</evidence>
<keyword evidence="3" id="KW-1185">Reference proteome</keyword>
<feature type="transmembrane region" description="Helical" evidence="1">
    <location>
        <begin position="21"/>
        <end position="54"/>
    </location>
</feature>
<evidence type="ECO:0000313" key="3">
    <source>
        <dbReference type="Proteomes" id="UP001519343"/>
    </source>
</evidence>
<protein>
    <submittedName>
        <fullName evidence="2">Uncharacterized protein</fullName>
    </submittedName>
</protein>
<reference evidence="2 3" key="1">
    <citation type="submission" date="2021-03" db="EMBL/GenBank/DDBJ databases">
        <title>Genomic Encyclopedia of Type Strains, Phase IV (KMG-IV): sequencing the most valuable type-strain genomes for metagenomic binning, comparative biology and taxonomic classification.</title>
        <authorList>
            <person name="Goeker M."/>
        </authorList>
    </citation>
    <scope>NUCLEOTIDE SEQUENCE [LARGE SCALE GENOMIC DNA]</scope>
    <source>
        <strain evidence="2 3">DSM 24738</strain>
    </source>
</reference>
<keyword evidence="1" id="KW-0472">Membrane</keyword>
<comment type="caution">
    <text evidence="2">The sequence shown here is derived from an EMBL/GenBank/DDBJ whole genome shotgun (WGS) entry which is preliminary data.</text>
</comment>
<dbReference type="Proteomes" id="UP001519343">
    <property type="component" value="Unassembled WGS sequence"/>
</dbReference>
<proteinExistence type="predicted"/>
<organism evidence="2 3">
    <name type="scientific">Ammoniphilus resinae</name>
    <dbReference type="NCBI Taxonomy" id="861532"/>
    <lineage>
        <taxon>Bacteria</taxon>
        <taxon>Bacillati</taxon>
        <taxon>Bacillota</taxon>
        <taxon>Bacilli</taxon>
        <taxon>Bacillales</taxon>
        <taxon>Paenibacillaceae</taxon>
        <taxon>Aneurinibacillus group</taxon>
        <taxon>Ammoniphilus</taxon>
    </lineage>
</organism>
<sequence>MNRFKYHSTYIKIKAGFRQLVLPLGIFQLVRTLLLPTSIDVVLLIIIALVYVGLELDWF</sequence>
<keyword evidence="1" id="KW-0812">Transmembrane</keyword>
<keyword evidence="1" id="KW-1133">Transmembrane helix</keyword>
<name>A0ABS4GJX0_9BACL</name>
<evidence type="ECO:0000256" key="1">
    <source>
        <dbReference type="SAM" id="Phobius"/>
    </source>
</evidence>
<gene>
    <name evidence="2" type="ORF">J2Z37_000384</name>
</gene>
<dbReference type="RefSeq" id="WP_209808358.1">
    <property type="nucleotide sequence ID" value="NZ_JAGGKT010000001.1"/>
</dbReference>